<evidence type="ECO:0000313" key="3">
    <source>
        <dbReference type="EMBL" id="MED6135440.1"/>
    </source>
</evidence>
<sequence length="265" mass="30314">MARKKRRLLETPEKEMNEWVHWVNWDQRVNNYKEKLRVTMGATDTAKLGRVWSCELKIALFKMRVYHKGRFAMENGWMKYVDGDETIIEELDSDRWSVYEAYYELEQLDYVDKSISSLWYKDPTTQEAEEFPEAGYTDVGPNEDGNNEGDETEMRLGDEGGTDGAADSGAKANTNYANDEEIGQGKQDGEDNQMGVDGASSDEDSDDGEYVPYASEVESVEDVLKIMFTSQTVKMNLMMIAGLRTSKVEMKCLGTLEKMVWLMRI</sequence>
<organism evidence="3 4">
    <name type="scientific">Stylosanthes scabra</name>
    <dbReference type="NCBI Taxonomy" id="79078"/>
    <lineage>
        <taxon>Eukaryota</taxon>
        <taxon>Viridiplantae</taxon>
        <taxon>Streptophyta</taxon>
        <taxon>Embryophyta</taxon>
        <taxon>Tracheophyta</taxon>
        <taxon>Spermatophyta</taxon>
        <taxon>Magnoliopsida</taxon>
        <taxon>eudicotyledons</taxon>
        <taxon>Gunneridae</taxon>
        <taxon>Pentapetalae</taxon>
        <taxon>rosids</taxon>
        <taxon>fabids</taxon>
        <taxon>Fabales</taxon>
        <taxon>Fabaceae</taxon>
        <taxon>Papilionoideae</taxon>
        <taxon>50 kb inversion clade</taxon>
        <taxon>dalbergioids sensu lato</taxon>
        <taxon>Dalbergieae</taxon>
        <taxon>Pterocarpus clade</taxon>
        <taxon>Stylosanthes</taxon>
    </lineage>
</organism>
<dbReference type="Proteomes" id="UP001341840">
    <property type="component" value="Unassembled WGS sequence"/>
</dbReference>
<feature type="domain" description="PB1-like" evidence="2">
    <location>
        <begin position="61"/>
        <end position="125"/>
    </location>
</feature>
<gene>
    <name evidence="3" type="ORF">PIB30_046465</name>
</gene>
<protein>
    <recommendedName>
        <fullName evidence="2">PB1-like domain-containing protein</fullName>
    </recommendedName>
</protein>
<dbReference type="InterPro" id="IPR058594">
    <property type="entry name" value="PB1-like_dom_pln"/>
</dbReference>
<accession>A0ABU6SH62</accession>
<evidence type="ECO:0000259" key="2">
    <source>
        <dbReference type="Pfam" id="PF26130"/>
    </source>
</evidence>
<proteinExistence type="predicted"/>
<keyword evidence="4" id="KW-1185">Reference proteome</keyword>
<evidence type="ECO:0000256" key="1">
    <source>
        <dbReference type="SAM" id="MobiDB-lite"/>
    </source>
</evidence>
<evidence type="ECO:0000313" key="4">
    <source>
        <dbReference type="Proteomes" id="UP001341840"/>
    </source>
</evidence>
<name>A0ABU6SH62_9FABA</name>
<dbReference type="Pfam" id="PF26130">
    <property type="entry name" value="PB1-like"/>
    <property type="match status" value="1"/>
</dbReference>
<reference evidence="3 4" key="1">
    <citation type="journal article" date="2023" name="Plants (Basel)">
        <title>Bridging the Gap: Combining Genomics and Transcriptomics Approaches to Understand Stylosanthes scabra, an Orphan Legume from the Brazilian Caatinga.</title>
        <authorList>
            <person name="Ferreira-Neto J.R.C."/>
            <person name="da Silva M.D."/>
            <person name="Binneck E."/>
            <person name="de Melo N.F."/>
            <person name="da Silva R.H."/>
            <person name="de Melo A.L.T.M."/>
            <person name="Pandolfi V."/>
            <person name="Bustamante F.O."/>
            <person name="Brasileiro-Vidal A.C."/>
            <person name="Benko-Iseppon A.M."/>
        </authorList>
    </citation>
    <scope>NUCLEOTIDE SEQUENCE [LARGE SCALE GENOMIC DNA]</scope>
    <source>
        <tissue evidence="3">Leaves</tissue>
    </source>
</reference>
<comment type="caution">
    <text evidence="3">The sequence shown here is derived from an EMBL/GenBank/DDBJ whole genome shotgun (WGS) entry which is preliminary data.</text>
</comment>
<feature type="region of interest" description="Disordered" evidence="1">
    <location>
        <begin position="130"/>
        <end position="209"/>
    </location>
</feature>
<dbReference type="EMBL" id="JASCZI010060705">
    <property type="protein sequence ID" value="MED6135440.1"/>
    <property type="molecule type" value="Genomic_DNA"/>
</dbReference>
<feature type="compositionally biased region" description="Acidic residues" evidence="1">
    <location>
        <begin position="200"/>
        <end position="209"/>
    </location>
</feature>